<sequence length="151" mass="17223">MKNTQLCQSWWNSSSSIQKFAWYISHSVNYEEHTVYASLGGTVVLPFKDSRVSTLIWKRNENIIISDGFLINTKINEAERFRIIGDRTVGEYNLEISKIIESDLGLYWCEFPIKNTGVQKKVVLKVAGGIITTHRNEESTLFVKPEMSTGS</sequence>
<comment type="caution">
    <text evidence="1">The sequence shown here is derived from an EMBL/GenBank/DDBJ whole genome shotgun (WGS) entry which is preliminary data.</text>
</comment>
<gene>
    <name evidence="1" type="ORF">MGAL_10B054399</name>
</gene>
<dbReference type="Proteomes" id="UP000596742">
    <property type="component" value="Unassembled WGS sequence"/>
</dbReference>
<accession>A0A8B6HDE2</accession>
<dbReference type="InterPro" id="IPR013783">
    <property type="entry name" value="Ig-like_fold"/>
</dbReference>
<dbReference type="SUPFAM" id="SSF48726">
    <property type="entry name" value="Immunoglobulin"/>
    <property type="match status" value="1"/>
</dbReference>
<name>A0A8B6HDE2_MYTGA</name>
<evidence type="ECO:0000313" key="2">
    <source>
        <dbReference type="Proteomes" id="UP000596742"/>
    </source>
</evidence>
<reference evidence="1" key="1">
    <citation type="submission" date="2018-11" db="EMBL/GenBank/DDBJ databases">
        <authorList>
            <person name="Alioto T."/>
            <person name="Alioto T."/>
        </authorList>
    </citation>
    <scope>NUCLEOTIDE SEQUENCE</scope>
</reference>
<evidence type="ECO:0008006" key="3">
    <source>
        <dbReference type="Google" id="ProtNLM"/>
    </source>
</evidence>
<dbReference type="Gene3D" id="2.60.40.10">
    <property type="entry name" value="Immunoglobulins"/>
    <property type="match status" value="1"/>
</dbReference>
<organism evidence="1 2">
    <name type="scientific">Mytilus galloprovincialis</name>
    <name type="common">Mediterranean mussel</name>
    <dbReference type="NCBI Taxonomy" id="29158"/>
    <lineage>
        <taxon>Eukaryota</taxon>
        <taxon>Metazoa</taxon>
        <taxon>Spiralia</taxon>
        <taxon>Lophotrochozoa</taxon>
        <taxon>Mollusca</taxon>
        <taxon>Bivalvia</taxon>
        <taxon>Autobranchia</taxon>
        <taxon>Pteriomorphia</taxon>
        <taxon>Mytilida</taxon>
        <taxon>Mytiloidea</taxon>
        <taxon>Mytilidae</taxon>
        <taxon>Mytilinae</taxon>
        <taxon>Mytilus</taxon>
    </lineage>
</organism>
<dbReference type="EMBL" id="UYJE01009865">
    <property type="protein sequence ID" value="VDI77604.1"/>
    <property type="molecule type" value="Genomic_DNA"/>
</dbReference>
<protein>
    <recommendedName>
        <fullName evidence="3">Ig-like domain-containing protein</fullName>
    </recommendedName>
</protein>
<keyword evidence="2" id="KW-1185">Reference proteome</keyword>
<proteinExistence type="predicted"/>
<evidence type="ECO:0000313" key="1">
    <source>
        <dbReference type="EMBL" id="VDI77604.1"/>
    </source>
</evidence>
<dbReference type="AlphaFoldDB" id="A0A8B6HDE2"/>
<dbReference type="OrthoDB" id="6087753at2759"/>
<dbReference type="InterPro" id="IPR036179">
    <property type="entry name" value="Ig-like_dom_sf"/>
</dbReference>